<keyword evidence="2" id="KW-1185">Reference proteome</keyword>
<dbReference type="GO" id="GO:1902042">
    <property type="term" value="P:negative regulation of extrinsic apoptotic signaling pathway via death domain receptors"/>
    <property type="evidence" value="ECO:0007669"/>
    <property type="project" value="TreeGrafter"/>
</dbReference>
<accession>A0A482X8R7</accession>
<dbReference type="PANTHER" id="PTHR13088">
    <property type="entry name" value="FAS APOPTOTIC INHIBITORY MOLECULE FAIM"/>
    <property type="match status" value="1"/>
</dbReference>
<dbReference type="SMR" id="A0A482X8R7"/>
<dbReference type="PANTHER" id="PTHR13088:SF3">
    <property type="entry name" value="FAS APOPTOTIC INHIBITORY MOLECULE 1"/>
    <property type="match status" value="1"/>
</dbReference>
<dbReference type="AlphaFoldDB" id="A0A482X8R7"/>
<sequence>MLLGPFIARPFASSTIRLINEANYSTPEEEGMSEDLVACWDVPMSDMVHRVEFEHGTTTGKRVLRLDGKEIVRKEWMFKLVGDEVFYIGRTKCIVRVEPSGGFSYEYSLIVDGKSLETFTEQLSKTCCTWLVQLPDNVYRVVLERDTLDIWANGEKLEATGEFVEDGTETHFSLGETPAYIKAVTSCNKKEGLIYSLIVHQQIVPLDN</sequence>
<dbReference type="EMBL" id="QKKF02015641">
    <property type="protein sequence ID" value="RZF42059.1"/>
    <property type="molecule type" value="Genomic_DNA"/>
</dbReference>
<dbReference type="FunCoup" id="A0A482X8R7">
    <property type="interactions" value="228"/>
</dbReference>
<dbReference type="InterPro" id="IPR038513">
    <property type="entry name" value="FAIM1_dom_sf"/>
</dbReference>
<gene>
    <name evidence="1" type="ORF">LSTR_LSTR006652</name>
</gene>
<comment type="caution">
    <text evidence="1">The sequence shown here is derived from an EMBL/GenBank/DDBJ whole genome shotgun (WGS) entry which is preliminary data.</text>
</comment>
<protein>
    <recommendedName>
        <fullName evidence="3">Fas apoptotic inhibitory molecule 1</fullName>
    </recommendedName>
</protein>
<dbReference type="STRING" id="195883.A0A482X8R7"/>
<evidence type="ECO:0000313" key="2">
    <source>
        <dbReference type="Proteomes" id="UP000291343"/>
    </source>
</evidence>
<evidence type="ECO:0008006" key="3">
    <source>
        <dbReference type="Google" id="ProtNLM"/>
    </source>
</evidence>
<reference evidence="1 2" key="1">
    <citation type="journal article" date="2017" name="Gigascience">
        <title>Genome sequence of the small brown planthopper, Laodelphax striatellus.</title>
        <authorList>
            <person name="Zhu J."/>
            <person name="Jiang F."/>
            <person name="Wang X."/>
            <person name="Yang P."/>
            <person name="Bao Y."/>
            <person name="Zhao W."/>
            <person name="Wang W."/>
            <person name="Lu H."/>
            <person name="Wang Q."/>
            <person name="Cui N."/>
            <person name="Li J."/>
            <person name="Chen X."/>
            <person name="Luo L."/>
            <person name="Yu J."/>
            <person name="Kang L."/>
            <person name="Cui F."/>
        </authorList>
    </citation>
    <scope>NUCLEOTIDE SEQUENCE [LARGE SCALE GENOMIC DNA]</scope>
    <source>
        <strain evidence="1">Lst14</strain>
    </source>
</reference>
<dbReference type="OrthoDB" id="6262731at2759"/>
<evidence type="ECO:0000313" key="1">
    <source>
        <dbReference type="EMBL" id="RZF42059.1"/>
    </source>
</evidence>
<dbReference type="Proteomes" id="UP000291343">
    <property type="component" value="Unassembled WGS sequence"/>
</dbReference>
<dbReference type="FunFam" id="2.40.128.180:FF:000001">
    <property type="entry name" value="Fas apoptotic inhibitory molecule 1"/>
    <property type="match status" value="1"/>
</dbReference>
<name>A0A482X8R7_LAOST</name>
<proteinExistence type="predicted"/>
<dbReference type="Gene3D" id="2.40.128.180">
    <property type="match status" value="2"/>
</dbReference>
<dbReference type="Pfam" id="PF06905">
    <property type="entry name" value="FAIM1"/>
    <property type="match status" value="1"/>
</dbReference>
<organism evidence="1 2">
    <name type="scientific">Laodelphax striatellus</name>
    <name type="common">Small brown planthopper</name>
    <name type="synonym">Delphax striatella</name>
    <dbReference type="NCBI Taxonomy" id="195883"/>
    <lineage>
        <taxon>Eukaryota</taxon>
        <taxon>Metazoa</taxon>
        <taxon>Ecdysozoa</taxon>
        <taxon>Arthropoda</taxon>
        <taxon>Hexapoda</taxon>
        <taxon>Insecta</taxon>
        <taxon>Pterygota</taxon>
        <taxon>Neoptera</taxon>
        <taxon>Paraneoptera</taxon>
        <taxon>Hemiptera</taxon>
        <taxon>Auchenorrhyncha</taxon>
        <taxon>Fulgoroidea</taxon>
        <taxon>Delphacidae</taxon>
        <taxon>Criomorphinae</taxon>
        <taxon>Laodelphax</taxon>
    </lineage>
</organism>
<dbReference type="InParanoid" id="A0A482X8R7"/>
<dbReference type="InterPro" id="IPR010695">
    <property type="entry name" value="FAIM1"/>
</dbReference>